<evidence type="ECO:0008006" key="9">
    <source>
        <dbReference type="Google" id="ProtNLM"/>
    </source>
</evidence>
<sequence length="185" mass="21334">MDTEKLWQQYKNSINQFILSKVNDHEDAADILQEVGLKLALARDRTIHNPKAWLYQVTRNTIADYYRKINRTVETWSSNSSPSACACDLVGFVIQHYLPDTYAQALYLSDVENIPQQQVADRLQLSLSATKSRIKRARKKLRAMISDCVDINYNSSGQIVEYELKTDCELPVDLQKEMKKLNFSL</sequence>
<proteinExistence type="inferred from homology"/>
<dbReference type="PANTHER" id="PTHR43133">
    <property type="entry name" value="RNA POLYMERASE ECF-TYPE SIGMA FACTO"/>
    <property type="match status" value="1"/>
</dbReference>
<dbReference type="InterPro" id="IPR013324">
    <property type="entry name" value="RNA_pol_sigma_r3/r4-like"/>
</dbReference>
<evidence type="ECO:0000313" key="8">
    <source>
        <dbReference type="Proteomes" id="UP001300692"/>
    </source>
</evidence>
<feature type="domain" description="RNA polymerase sigma-70 region 2" evidence="5">
    <location>
        <begin position="6"/>
        <end position="71"/>
    </location>
</feature>
<dbReference type="Gene3D" id="1.10.10.10">
    <property type="entry name" value="Winged helix-like DNA-binding domain superfamily/Winged helix DNA-binding domain"/>
    <property type="match status" value="1"/>
</dbReference>
<dbReference type="Gene3D" id="1.10.1740.10">
    <property type="match status" value="1"/>
</dbReference>
<evidence type="ECO:0000256" key="1">
    <source>
        <dbReference type="ARBA" id="ARBA00010641"/>
    </source>
</evidence>
<dbReference type="InterPro" id="IPR013249">
    <property type="entry name" value="RNA_pol_sigma70_r4_t2"/>
</dbReference>
<organism evidence="7 8">
    <name type="scientific">Reichenbachiella ulvae</name>
    <dbReference type="NCBI Taxonomy" id="2980104"/>
    <lineage>
        <taxon>Bacteria</taxon>
        <taxon>Pseudomonadati</taxon>
        <taxon>Bacteroidota</taxon>
        <taxon>Cytophagia</taxon>
        <taxon>Cytophagales</taxon>
        <taxon>Reichenbachiellaceae</taxon>
        <taxon>Reichenbachiella</taxon>
    </lineage>
</organism>
<dbReference type="PANTHER" id="PTHR43133:SF62">
    <property type="entry name" value="RNA POLYMERASE SIGMA FACTOR SIGZ"/>
    <property type="match status" value="1"/>
</dbReference>
<evidence type="ECO:0000313" key="7">
    <source>
        <dbReference type="EMBL" id="MCV9389196.1"/>
    </source>
</evidence>
<dbReference type="CDD" id="cd06171">
    <property type="entry name" value="Sigma70_r4"/>
    <property type="match status" value="1"/>
</dbReference>
<dbReference type="SUPFAM" id="SSF88946">
    <property type="entry name" value="Sigma2 domain of RNA polymerase sigma factors"/>
    <property type="match status" value="1"/>
</dbReference>
<dbReference type="InterPro" id="IPR013325">
    <property type="entry name" value="RNA_pol_sigma_r2"/>
</dbReference>
<keyword evidence="3" id="KW-0731">Sigma factor</keyword>
<comment type="similarity">
    <text evidence="1">Belongs to the sigma-70 factor family. ECF subfamily.</text>
</comment>
<evidence type="ECO:0000256" key="4">
    <source>
        <dbReference type="ARBA" id="ARBA00023163"/>
    </source>
</evidence>
<evidence type="ECO:0000256" key="3">
    <source>
        <dbReference type="ARBA" id="ARBA00023082"/>
    </source>
</evidence>
<name>A0ABT3CZS6_9BACT</name>
<accession>A0ABT3CZS6</accession>
<dbReference type="Proteomes" id="UP001300692">
    <property type="component" value="Unassembled WGS sequence"/>
</dbReference>
<dbReference type="InterPro" id="IPR007627">
    <property type="entry name" value="RNA_pol_sigma70_r2"/>
</dbReference>
<evidence type="ECO:0000256" key="2">
    <source>
        <dbReference type="ARBA" id="ARBA00023015"/>
    </source>
</evidence>
<dbReference type="InterPro" id="IPR039425">
    <property type="entry name" value="RNA_pol_sigma-70-like"/>
</dbReference>
<dbReference type="EMBL" id="JAOYOD010000001">
    <property type="protein sequence ID" value="MCV9389196.1"/>
    <property type="molecule type" value="Genomic_DNA"/>
</dbReference>
<dbReference type="RefSeq" id="WP_264140118.1">
    <property type="nucleotide sequence ID" value="NZ_JAOYOD010000001.1"/>
</dbReference>
<dbReference type="InterPro" id="IPR036388">
    <property type="entry name" value="WH-like_DNA-bd_sf"/>
</dbReference>
<feature type="domain" description="RNA polymerase sigma factor 70 region 4 type 2" evidence="6">
    <location>
        <begin position="98"/>
        <end position="141"/>
    </location>
</feature>
<evidence type="ECO:0000259" key="6">
    <source>
        <dbReference type="Pfam" id="PF08281"/>
    </source>
</evidence>
<keyword evidence="8" id="KW-1185">Reference proteome</keyword>
<keyword evidence="2" id="KW-0805">Transcription regulation</keyword>
<evidence type="ECO:0000259" key="5">
    <source>
        <dbReference type="Pfam" id="PF04542"/>
    </source>
</evidence>
<protein>
    <recommendedName>
        <fullName evidence="9">RNA polymerase sigma-70 factor, ECF subfamily</fullName>
    </recommendedName>
</protein>
<reference evidence="7 8" key="1">
    <citation type="submission" date="2022-10" db="EMBL/GenBank/DDBJ databases">
        <title>Comparative genomics and taxonomic characterization of three novel marine species of genus Reichenbachiella exhibiting antioxidant and polysaccharide degradation activities.</title>
        <authorList>
            <person name="Muhammad N."/>
            <person name="Lee Y.-J."/>
            <person name="Ko J."/>
            <person name="Kim S.-G."/>
        </authorList>
    </citation>
    <scope>NUCLEOTIDE SEQUENCE [LARGE SCALE GENOMIC DNA]</scope>
    <source>
        <strain evidence="7 8">ABR2-5</strain>
    </source>
</reference>
<gene>
    <name evidence="7" type="ORF">N7U62_21200</name>
</gene>
<dbReference type="Pfam" id="PF04542">
    <property type="entry name" value="Sigma70_r2"/>
    <property type="match status" value="1"/>
</dbReference>
<dbReference type="Pfam" id="PF08281">
    <property type="entry name" value="Sigma70_r4_2"/>
    <property type="match status" value="1"/>
</dbReference>
<keyword evidence="4" id="KW-0804">Transcription</keyword>
<comment type="caution">
    <text evidence="7">The sequence shown here is derived from an EMBL/GenBank/DDBJ whole genome shotgun (WGS) entry which is preliminary data.</text>
</comment>
<dbReference type="SUPFAM" id="SSF88659">
    <property type="entry name" value="Sigma3 and sigma4 domains of RNA polymerase sigma factors"/>
    <property type="match status" value="1"/>
</dbReference>